<reference evidence="5" key="1">
    <citation type="submission" date="2024-01" db="EMBL/GenBank/DDBJ databases">
        <title>Bank of Algae and Cyanobacteria of the Azores (BACA) strain genomes.</title>
        <authorList>
            <person name="Luz R."/>
            <person name="Cordeiro R."/>
            <person name="Fonseca A."/>
            <person name="Goncalves V."/>
        </authorList>
    </citation>
    <scope>NUCLEOTIDE SEQUENCE</scope>
    <source>
        <strain evidence="5">BACA0141</strain>
    </source>
</reference>
<feature type="domain" description="SbsA Ig-like" evidence="4">
    <location>
        <begin position="42"/>
        <end position="143"/>
    </location>
</feature>
<accession>A0AAW9Q7J1</accession>
<feature type="region of interest" description="Disordered" evidence="2">
    <location>
        <begin position="446"/>
        <end position="507"/>
    </location>
</feature>
<feature type="compositionally biased region" description="Polar residues" evidence="2">
    <location>
        <begin position="470"/>
        <end position="479"/>
    </location>
</feature>
<keyword evidence="3" id="KW-0472">Membrane</keyword>
<keyword evidence="3" id="KW-0812">Transmembrane</keyword>
<feature type="transmembrane region" description="Helical" evidence="3">
    <location>
        <begin position="21"/>
        <end position="41"/>
    </location>
</feature>
<evidence type="ECO:0000256" key="2">
    <source>
        <dbReference type="SAM" id="MobiDB-lite"/>
    </source>
</evidence>
<evidence type="ECO:0000313" key="6">
    <source>
        <dbReference type="Proteomes" id="UP001333818"/>
    </source>
</evidence>
<feature type="compositionally biased region" description="Polar residues" evidence="2">
    <location>
        <begin position="494"/>
        <end position="506"/>
    </location>
</feature>
<dbReference type="Gene3D" id="2.60.40.3710">
    <property type="match status" value="1"/>
</dbReference>
<comment type="caution">
    <text evidence="5">The sequence shown here is derived from an EMBL/GenBank/DDBJ whole genome shotgun (WGS) entry which is preliminary data.</text>
</comment>
<keyword evidence="1" id="KW-0732">Signal</keyword>
<evidence type="ECO:0000256" key="3">
    <source>
        <dbReference type="SAM" id="Phobius"/>
    </source>
</evidence>
<sequence>MQSRNPRSQWFSRQFSQPLDRLAITIIVILTILTIVLLWVGDRTAPQVQAFSWQDKQVNAAETTFTMTFNRPMNQESVEANLKFEPPLVGKTSWAGRKMAYTLIVPAIYGKSYTVKLENAFDRFANETGKKTPIQPFSSKFSTPEPQLMYIGAEGEELGRLVLYDLTQKSKRVVTPADLVVTDFRIYPNRDKILFSAIKKKEPSQQSANPSPSFVNPLDQKLYTMEFNPNQANQQGNSAQLLLDSDEYQNFKFDLSADGKSIVVQRLSRVVAGRYGLWVIKAGEQAKPLDNQPGGDFMFAPDSTSVAIAQGEGIAILPLEPQTPPLDFLPRFGTVLSFSRSGIQAAMIQYNKDYTRSLYVVNNQGIQKELAKVNGSILSAQFDPQEQTLYCLMTDVDQTQGKYEETPYLAAIDLKTAKINRLLDLPGQRNLQISISPDGSSLVFDPVDLSENSTVGNEKRNTRKEDLRIDSNSGGQTNSREQRIEERSDRRTDNLGTSTTSATQVPIRQPIPQLKLLKLNNSSVPLQPESLSLSGSRPRWLP</sequence>
<protein>
    <submittedName>
        <fullName evidence="5">Ig-like domain-containing protein</fullName>
    </submittedName>
</protein>
<evidence type="ECO:0000313" key="5">
    <source>
        <dbReference type="EMBL" id="MEE3718906.1"/>
    </source>
</evidence>
<dbReference type="Pfam" id="PF13205">
    <property type="entry name" value="Big_5"/>
    <property type="match status" value="1"/>
</dbReference>
<dbReference type="InterPro" id="IPR032812">
    <property type="entry name" value="SbsA_Ig"/>
</dbReference>
<proteinExistence type="predicted"/>
<keyword evidence="3" id="KW-1133">Transmembrane helix</keyword>
<feature type="compositionally biased region" description="Basic and acidic residues" evidence="2">
    <location>
        <begin position="457"/>
        <end position="469"/>
    </location>
</feature>
<organism evidence="5 6">
    <name type="scientific">Tumidithrix elongata BACA0141</name>
    <dbReference type="NCBI Taxonomy" id="2716417"/>
    <lineage>
        <taxon>Bacteria</taxon>
        <taxon>Bacillati</taxon>
        <taxon>Cyanobacteriota</taxon>
        <taxon>Cyanophyceae</taxon>
        <taxon>Pseudanabaenales</taxon>
        <taxon>Pseudanabaenaceae</taxon>
        <taxon>Tumidithrix</taxon>
        <taxon>Tumidithrix elongata</taxon>
    </lineage>
</organism>
<dbReference type="Proteomes" id="UP001333818">
    <property type="component" value="Unassembled WGS sequence"/>
</dbReference>
<feature type="compositionally biased region" description="Basic and acidic residues" evidence="2">
    <location>
        <begin position="480"/>
        <end position="493"/>
    </location>
</feature>
<dbReference type="InterPro" id="IPR011042">
    <property type="entry name" value="6-blade_b-propeller_TolB-like"/>
</dbReference>
<dbReference type="Gene3D" id="2.120.10.30">
    <property type="entry name" value="TolB, C-terminal domain"/>
    <property type="match status" value="1"/>
</dbReference>
<keyword evidence="6" id="KW-1185">Reference proteome</keyword>
<dbReference type="RefSeq" id="WP_330485342.1">
    <property type="nucleotide sequence ID" value="NZ_JAZBJZ010000100.1"/>
</dbReference>
<dbReference type="AlphaFoldDB" id="A0AAW9Q7J1"/>
<gene>
    <name evidence="5" type="ORF">V2H45_19360</name>
</gene>
<dbReference type="SUPFAM" id="SSF82171">
    <property type="entry name" value="DPP6 N-terminal domain-like"/>
    <property type="match status" value="2"/>
</dbReference>
<evidence type="ECO:0000256" key="1">
    <source>
        <dbReference type="ARBA" id="ARBA00022729"/>
    </source>
</evidence>
<evidence type="ECO:0000259" key="4">
    <source>
        <dbReference type="Pfam" id="PF13205"/>
    </source>
</evidence>
<name>A0AAW9Q7J1_9CYAN</name>
<dbReference type="EMBL" id="JAZBJZ010000100">
    <property type="protein sequence ID" value="MEE3718906.1"/>
    <property type="molecule type" value="Genomic_DNA"/>
</dbReference>